<dbReference type="InterPro" id="IPR017452">
    <property type="entry name" value="GPCR_Rhodpsn_7TM"/>
</dbReference>
<feature type="transmembrane region" description="Helical" evidence="9">
    <location>
        <begin position="165"/>
        <end position="184"/>
    </location>
</feature>
<dbReference type="FunFam" id="1.20.1070.10:FF:000291">
    <property type="entry name" value="Predicted protein"/>
    <property type="match status" value="1"/>
</dbReference>
<comment type="similarity">
    <text evidence="8">Belongs to the G-protein coupled receptor 1 family.</text>
</comment>
<organism evidence="11 12">
    <name type="scientific">Biomphalaria glabrata</name>
    <name type="common">Bloodfluke planorb</name>
    <name type="synonym">Freshwater snail</name>
    <dbReference type="NCBI Taxonomy" id="6526"/>
    <lineage>
        <taxon>Eukaryota</taxon>
        <taxon>Metazoa</taxon>
        <taxon>Spiralia</taxon>
        <taxon>Lophotrochozoa</taxon>
        <taxon>Mollusca</taxon>
        <taxon>Gastropoda</taxon>
        <taxon>Heterobranchia</taxon>
        <taxon>Euthyneura</taxon>
        <taxon>Panpulmonata</taxon>
        <taxon>Hygrophila</taxon>
        <taxon>Lymnaeoidea</taxon>
        <taxon>Planorbidae</taxon>
        <taxon>Biomphalaria</taxon>
    </lineage>
</organism>
<evidence type="ECO:0000313" key="14">
    <source>
        <dbReference type="RefSeq" id="XP_013076003.1"/>
    </source>
</evidence>
<sequence length="400" mass="45535">MANLTVLEANATGDNKTNSTACWNDYCMDEEAYFDSLADYIQPKHYEWVFVVVYLITFVVGLVGNALVCFAVCRNPNMRTVTNVFIVNLAVGDFLVILFCLPPTLLHDVTETWFLGSITCKAVLFLQPTSVSVSVLTLSAISVERWWAICYPLRFKSTLPRARKIIVVIWTVACLSALPELIVAETFPYGFPKPFKSIYLTVCRPSWDTTNQGIYHIIVTVVFYLIPMILMAFTYSHIATVLWKHEIPGDVVGTKTQGRKPMLDGNKNTQEDQILSRRKAARMLIAIVIMFAICYLPVHIQNVIRYFGVIDTKHSTEGDAHIVYALISHWLPYFNSAVNPVIYNFMSAKFRKEFKAACFCCFYGLRSRPFRARRDHTFTMTFSNSNYSNCHTEEVTMASI</sequence>
<evidence type="ECO:0000256" key="1">
    <source>
        <dbReference type="ARBA" id="ARBA00004141"/>
    </source>
</evidence>
<keyword evidence="6 8" id="KW-0675">Receptor</keyword>
<feature type="domain" description="G-protein coupled receptors family 1 profile" evidence="10">
    <location>
        <begin position="64"/>
        <end position="343"/>
    </location>
</feature>
<dbReference type="Pfam" id="PF00001">
    <property type="entry name" value="7tm_1"/>
    <property type="match status" value="1"/>
</dbReference>
<feature type="transmembrane region" description="Helical" evidence="9">
    <location>
        <begin position="85"/>
        <end position="105"/>
    </location>
</feature>
<dbReference type="PROSITE" id="PS50262">
    <property type="entry name" value="G_PROTEIN_RECEP_F1_2"/>
    <property type="match status" value="1"/>
</dbReference>
<dbReference type="PRINTS" id="PR01064">
    <property type="entry name" value="OREXINR"/>
</dbReference>
<dbReference type="PRINTS" id="PR00237">
    <property type="entry name" value="GPCRRHODOPSN"/>
</dbReference>
<feature type="transmembrane region" description="Helical" evidence="9">
    <location>
        <begin position="322"/>
        <end position="345"/>
    </location>
</feature>
<dbReference type="InterPro" id="IPR000204">
    <property type="entry name" value="Orexin_rcpt"/>
</dbReference>
<keyword evidence="3 9" id="KW-1133">Transmembrane helix</keyword>
<dbReference type="VEuPathDB" id="VectorBase:BGLB002561"/>
<dbReference type="KEGG" id="bgt:106062279"/>
<dbReference type="PROSITE" id="PS00237">
    <property type="entry name" value="G_PROTEIN_RECEP_F1_1"/>
    <property type="match status" value="1"/>
</dbReference>
<accession>A0A2C9JHH0</accession>
<dbReference type="VEuPathDB" id="VectorBase:BGLAX_048486"/>
<dbReference type="OrthoDB" id="5987936at2759"/>
<dbReference type="Proteomes" id="UP001165740">
    <property type="component" value="Chromosome 5"/>
</dbReference>
<dbReference type="RefSeq" id="XP_013076003.1">
    <property type="nucleotide sequence ID" value="XM_013220549.2"/>
</dbReference>
<dbReference type="Proteomes" id="UP000076420">
    <property type="component" value="Unassembled WGS sequence"/>
</dbReference>
<dbReference type="PANTHER" id="PTHR45695">
    <property type="entry name" value="LEUCOKININ RECEPTOR-RELATED"/>
    <property type="match status" value="1"/>
</dbReference>
<evidence type="ECO:0000256" key="6">
    <source>
        <dbReference type="ARBA" id="ARBA00023170"/>
    </source>
</evidence>
<evidence type="ECO:0000259" key="10">
    <source>
        <dbReference type="PROSITE" id="PS50262"/>
    </source>
</evidence>
<evidence type="ECO:0000313" key="12">
    <source>
        <dbReference type="Proteomes" id="UP000076420"/>
    </source>
</evidence>
<keyword evidence="5 9" id="KW-0472">Membrane</keyword>
<name>A0A2C9JHH0_BIOGL</name>
<keyword evidence="7 8" id="KW-0807">Transducer</keyword>
<keyword evidence="13" id="KW-1185">Reference proteome</keyword>
<dbReference type="AlphaFoldDB" id="A0A2C9JHH0"/>
<dbReference type="STRING" id="6526.A0A2C9JHH0"/>
<proteinExistence type="inferred from homology"/>
<dbReference type="GO" id="GO:0005886">
    <property type="term" value="C:plasma membrane"/>
    <property type="evidence" value="ECO:0007669"/>
    <property type="project" value="TreeGrafter"/>
</dbReference>
<evidence type="ECO:0000256" key="4">
    <source>
        <dbReference type="ARBA" id="ARBA00023040"/>
    </source>
</evidence>
<gene>
    <name evidence="11" type="primary">106062279</name>
    <name evidence="14" type="synonym">LOC106062279</name>
</gene>
<protein>
    <submittedName>
        <fullName evidence="14">Orexin receptor type 2-like</fullName>
    </submittedName>
</protein>
<reference evidence="14" key="2">
    <citation type="submission" date="2023-09" db="UniProtKB">
        <authorList>
            <consortium name="RefSeq"/>
        </authorList>
    </citation>
    <scope>IDENTIFICATION</scope>
</reference>
<comment type="subcellular location">
    <subcellularLocation>
        <location evidence="1">Membrane</location>
        <topology evidence="1">Multi-pass membrane protein</topology>
    </subcellularLocation>
</comment>
<evidence type="ECO:0000256" key="7">
    <source>
        <dbReference type="ARBA" id="ARBA00023224"/>
    </source>
</evidence>
<dbReference type="OMA" id="LHIPGMN"/>
<evidence type="ECO:0000256" key="5">
    <source>
        <dbReference type="ARBA" id="ARBA00023136"/>
    </source>
</evidence>
<evidence type="ECO:0000313" key="11">
    <source>
        <dbReference type="EnsemblMetazoa" id="BGLB002561-PB"/>
    </source>
</evidence>
<dbReference type="GO" id="GO:0016499">
    <property type="term" value="F:orexin receptor activity"/>
    <property type="evidence" value="ECO:0007669"/>
    <property type="project" value="InterPro"/>
</dbReference>
<evidence type="ECO:0000313" key="13">
    <source>
        <dbReference type="Proteomes" id="UP001165740"/>
    </source>
</evidence>
<feature type="transmembrane region" description="Helical" evidence="9">
    <location>
        <begin position="125"/>
        <end position="144"/>
    </location>
</feature>
<dbReference type="EnsemblMetazoa" id="BGLB002561-RB">
    <property type="protein sequence ID" value="BGLB002561-PB"/>
    <property type="gene ID" value="BGLB002561"/>
</dbReference>
<reference evidence="11" key="1">
    <citation type="submission" date="2020-05" db="UniProtKB">
        <authorList>
            <consortium name="EnsemblMetazoa"/>
        </authorList>
    </citation>
    <scope>IDENTIFICATION</scope>
    <source>
        <strain evidence="11">BB02</strain>
    </source>
</reference>
<feature type="transmembrane region" description="Helical" evidence="9">
    <location>
        <begin position="48"/>
        <end position="73"/>
    </location>
</feature>
<evidence type="ECO:0000256" key="2">
    <source>
        <dbReference type="ARBA" id="ARBA00022692"/>
    </source>
</evidence>
<dbReference type="SUPFAM" id="SSF81321">
    <property type="entry name" value="Family A G protein-coupled receptor-like"/>
    <property type="match status" value="1"/>
</dbReference>
<dbReference type="PANTHER" id="PTHR45695:SF15">
    <property type="entry name" value="OPSIN RH2"/>
    <property type="match status" value="1"/>
</dbReference>
<dbReference type="Gene3D" id="1.20.1070.10">
    <property type="entry name" value="Rhodopsin 7-helix transmembrane proteins"/>
    <property type="match status" value="1"/>
</dbReference>
<keyword evidence="4 8" id="KW-0297">G-protein coupled receptor</keyword>
<feature type="transmembrane region" description="Helical" evidence="9">
    <location>
        <begin position="214"/>
        <end position="235"/>
    </location>
</feature>
<evidence type="ECO:0000256" key="9">
    <source>
        <dbReference type="SAM" id="Phobius"/>
    </source>
</evidence>
<dbReference type="InterPro" id="IPR000276">
    <property type="entry name" value="GPCR_Rhodpsn"/>
</dbReference>
<keyword evidence="2 8" id="KW-0812">Transmembrane</keyword>
<dbReference type="GeneID" id="106062279"/>
<feature type="transmembrane region" description="Helical" evidence="9">
    <location>
        <begin position="283"/>
        <end position="302"/>
    </location>
</feature>
<dbReference type="GO" id="GO:0007631">
    <property type="term" value="P:feeding behavior"/>
    <property type="evidence" value="ECO:0007669"/>
    <property type="project" value="InterPro"/>
</dbReference>
<evidence type="ECO:0000256" key="3">
    <source>
        <dbReference type="ARBA" id="ARBA00022989"/>
    </source>
</evidence>
<evidence type="ECO:0000256" key="8">
    <source>
        <dbReference type="RuleBase" id="RU000688"/>
    </source>
</evidence>